<accession>A0ABQ3XTI3</accession>
<dbReference type="InterPro" id="IPR003661">
    <property type="entry name" value="HisK_dim/P_dom"/>
</dbReference>
<evidence type="ECO:0000313" key="13">
    <source>
        <dbReference type="EMBL" id="GID61801.1"/>
    </source>
</evidence>
<dbReference type="EC" id="2.7.13.3" evidence="3"/>
<keyword evidence="4" id="KW-0597">Phosphoprotein</keyword>
<keyword evidence="14" id="KW-1185">Reference proteome</keyword>
<feature type="transmembrane region" description="Helical" evidence="10">
    <location>
        <begin position="12"/>
        <end position="36"/>
    </location>
</feature>
<dbReference type="PRINTS" id="PR00344">
    <property type="entry name" value="BCTRLSENSOR"/>
</dbReference>
<evidence type="ECO:0000256" key="2">
    <source>
        <dbReference type="ARBA" id="ARBA00004236"/>
    </source>
</evidence>
<dbReference type="InterPro" id="IPR050736">
    <property type="entry name" value="Sensor_HK_Regulatory"/>
</dbReference>
<dbReference type="PANTHER" id="PTHR43711:SF1">
    <property type="entry name" value="HISTIDINE KINASE 1"/>
    <property type="match status" value="1"/>
</dbReference>
<dbReference type="Pfam" id="PF02518">
    <property type="entry name" value="HATPase_c"/>
    <property type="match status" value="1"/>
</dbReference>
<dbReference type="InterPro" id="IPR036097">
    <property type="entry name" value="HisK_dim/P_sf"/>
</dbReference>
<dbReference type="Pfam" id="PF00512">
    <property type="entry name" value="HisKA"/>
    <property type="match status" value="1"/>
</dbReference>
<evidence type="ECO:0000256" key="5">
    <source>
        <dbReference type="ARBA" id="ARBA00022679"/>
    </source>
</evidence>
<dbReference type="EMBL" id="BOMG01000139">
    <property type="protein sequence ID" value="GID61801.1"/>
    <property type="molecule type" value="Genomic_DNA"/>
</dbReference>
<evidence type="ECO:0000256" key="9">
    <source>
        <dbReference type="ARBA" id="ARBA00023012"/>
    </source>
</evidence>
<sequence>MSRDRVPVRHSLVTRLLVTSLLIALAAISATAWLAATTTTRAISQEQGGAVADERAVYEVLLGYAAGHEDWSGAQTLVRSRAAQLGRRITLTTDDRTVILDSPAGPELSGTRPSAVLDPLDVDLGLTGGDQPIDVRAVGPYIVPTTDRYLMGEAAEQVQNCFRKVGYNSVVDVAPTGRPSVVTTSVRSDTASPLTPEVIEFCSFALESLVSPIEKKALLELAKLTAACLGLGERSAQLRITPDFRAYLGRWPVVRTSTESTEVRPPSSLQSAGPATTVQQCVSSSRKIQLRSYVAPRALLFVTEPGAGRSTLSLSGASVTRIVLFTGAVLLATVVVTMLVGRRLVRPLRNLTDAAESHTPALVTTRDEIGRLARALNDSAERRETAESQRRAMVHDVAHELRTPLSNMRIWLEAAQDDLTPTDADLVAMLHEEALLLQHIIDDLGDLAAADAGTLRIHPEPTSLRDVLTQVADSHRGSAQAAGVRLELDIIGDPVVSADQVRLRQVIGNLISNAIRYTPPGGSVTVSADDTTITVRDTGAGIAEDDLPKIFDRFWRADQSRSRATGGSGLGLAIARQLTEAHGGTIEVHSKPGHGTRFTIHLSSAPPPA</sequence>
<feature type="domain" description="HAMP" evidence="12">
    <location>
        <begin position="342"/>
        <end position="388"/>
    </location>
</feature>
<keyword evidence="6 10" id="KW-0812">Transmembrane</keyword>
<comment type="catalytic activity">
    <reaction evidence="1">
        <text>ATP + protein L-histidine = ADP + protein N-phospho-L-histidine.</text>
        <dbReference type="EC" id="2.7.13.3"/>
    </reaction>
</comment>
<dbReference type="Gene3D" id="1.10.287.130">
    <property type="match status" value="1"/>
</dbReference>
<feature type="transmembrane region" description="Helical" evidence="10">
    <location>
        <begin position="322"/>
        <end position="341"/>
    </location>
</feature>
<evidence type="ECO:0000256" key="8">
    <source>
        <dbReference type="ARBA" id="ARBA00022989"/>
    </source>
</evidence>
<dbReference type="InterPro" id="IPR003660">
    <property type="entry name" value="HAMP_dom"/>
</dbReference>
<dbReference type="Gene3D" id="3.30.565.10">
    <property type="entry name" value="Histidine kinase-like ATPase, C-terminal domain"/>
    <property type="match status" value="1"/>
</dbReference>
<evidence type="ECO:0000313" key="14">
    <source>
        <dbReference type="Proteomes" id="UP000612282"/>
    </source>
</evidence>
<keyword evidence="8 10" id="KW-1133">Transmembrane helix</keyword>
<dbReference type="InterPro" id="IPR004358">
    <property type="entry name" value="Sig_transdc_His_kin-like_C"/>
</dbReference>
<keyword evidence="10" id="KW-0472">Membrane</keyword>
<evidence type="ECO:0000256" key="3">
    <source>
        <dbReference type="ARBA" id="ARBA00012438"/>
    </source>
</evidence>
<dbReference type="CDD" id="cd00075">
    <property type="entry name" value="HATPase"/>
    <property type="match status" value="1"/>
</dbReference>
<dbReference type="GO" id="GO:0016301">
    <property type="term" value="F:kinase activity"/>
    <property type="evidence" value="ECO:0007669"/>
    <property type="project" value="UniProtKB-KW"/>
</dbReference>
<feature type="domain" description="Histidine kinase" evidence="11">
    <location>
        <begin position="396"/>
        <end position="606"/>
    </location>
</feature>
<dbReference type="Proteomes" id="UP000612282">
    <property type="component" value="Unassembled WGS sequence"/>
</dbReference>
<dbReference type="Gene3D" id="6.10.340.10">
    <property type="match status" value="1"/>
</dbReference>
<keyword evidence="5" id="KW-0808">Transferase</keyword>
<dbReference type="SUPFAM" id="SSF47384">
    <property type="entry name" value="Homodimeric domain of signal transducing histidine kinase"/>
    <property type="match status" value="1"/>
</dbReference>
<dbReference type="PROSITE" id="PS50109">
    <property type="entry name" value="HIS_KIN"/>
    <property type="match status" value="1"/>
</dbReference>
<reference evidence="13 14" key="1">
    <citation type="submission" date="2021-01" db="EMBL/GenBank/DDBJ databases">
        <title>Whole genome shotgun sequence of Actinoplanes couchii NBRC 106145.</title>
        <authorList>
            <person name="Komaki H."/>
            <person name="Tamura T."/>
        </authorList>
    </citation>
    <scope>NUCLEOTIDE SEQUENCE [LARGE SCALE GENOMIC DNA]</scope>
    <source>
        <strain evidence="13 14">NBRC 106145</strain>
    </source>
</reference>
<proteinExistence type="predicted"/>
<evidence type="ECO:0000256" key="10">
    <source>
        <dbReference type="SAM" id="Phobius"/>
    </source>
</evidence>
<gene>
    <name evidence="13" type="ORF">Aco03nite_102050</name>
</gene>
<dbReference type="InterPro" id="IPR003594">
    <property type="entry name" value="HATPase_dom"/>
</dbReference>
<comment type="subcellular location">
    <subcellularLocation>
        <location evidence="2">Cell membrane</location>
    </subcellularLocation>
</comment>
<dbReference type="CDD" id="cd06225">
    <property type="entry name" value="HAMP"/>
    <property type="match status" value="1"/>
</dbReference>
<dbReference type="Pfam" id="PF00672">
    <property type="entry name" value="HAMP"/>
    <property type="match status" value="1"/>
</dbReference>
<dbReference type="RefSeq" id="WP_239146116.1">
    <property type="nucleotide sequence ID" value="NZ_BAAAQE010000100.1"/>
</dbReference>
<evidence type="ECO:0000256" key="4">
    <source>
        <dbReference type="ARBA" id="ARBA00022553"/>
    </source>
</evidence>
<evidence type="ECO:0000259" key="11">
    <source>
        <dbReference type="PROSITE" id="PS50109"/>
    </source>
</evidence>
<dbReference type="CDD" id="cd00082">
    <property type="entry name" value="HisKA"/>
    <property type="match status" value="1"/>
</dbReference>
<name>A0ABQ3XTI3_9ACTN</name>
<evidence type="ECO:0000256" key="1">
    <source>
        <dbReference type="ARBA" id="ARBA00000085"/>
    </source>
</evidence>
<dbReference type="SMART" id="SM00387">
    <property type="entry name" value="HATPase_c"/>
    <property type="match status" value="1"/>
</dbReference>
<keyword evidence="9" id="KW-0902">Two-component regulatory system</keyword>
<comment type="caution">
    <text evidence="13">The sequence shown here is derived from an EMBL/GenBank/DDBJ whole genome shotgun (WGS) entry which is preliminary data.</text>
</comment>
<evidence type="ECO:0000259" key="12">
    <source>
        <dbReference type="PROSITE" id="PS50885"/>
    </source>
</evidence>
<dbReference type="InterPro" id="IPR036890">
    <property type="entry name" value="HATPase_C_sf"/>
</dbReference>
<dbReference type="PANTHER" id="PTHR43711">
    <property type="entry name" value="TWO-COMPONENT HISTIDINE KINASE"/>
    <property type="match status" value="1"/>
</dbReference>
<dbReference type="SMART" id="SM00388">
    <property type="entry name" value="HisKA"/>
    <property type="match status" value="1"/>
</dbReference>
<keyword evidence="7 13" id="KW-0418">Kinase</keyword>
<evidence type="ECO:0000256" key="6">
    <source>
        <dbReference type="ARBA" id="ARBA00022692"/>
    </source>
</evidence>
<organism evidence="13 14">
    <name type="scientific">Actinoplanes couchii</name>
    <dbReference type="NCBI Taxonomy" id="403638"/>
    <lineage>
        <taxon>Bacteria</taxon>
        <taxon>Bacillati</taxon>
        <taxon>Actinomycetota</taxon>
        <taxon>Actinomycetes</taxon>
        <taxon>Micromonosporales</taxon>
        <taxon>Micromonosporaceae</taxon>
        <taxon>Actinoplanes</taxon>
    </lineage>
</organism>
<protein>
    <recommendedName>
        <fullName evidence="3">histidine kinase</fullName>
        <ecNumber evidence="3">2.7.13.3</ecNumber>
    </recommendedName>
</protein>
<evidence type="ECO:0000256" key="7">
    <source>
        <dbReference type="ARBA" id="ARBA00022777"/>
    </source>
</evidence>
<dbReference type="InterPro" id="IPR005467">
    <property type="entry name" value="His_kinase_dom"/>
</dbReference>
<dbReference type="PROSITE" id="PS50885">
    <property type="entry name" value="HAMP"/>
    <property type="match status" value="1"/>
</dbReference>
<dbReference type="SUPFAM" id="SSF55874">
    <property type="entry name" value="ATPase domain of HSP90 chaperone/DNA topoisomerase II/histidine kinase"/>
    <property type="match status" value="1"/>
</dbReference>